<evidence type="ECO:0000256" key="3">
    <source>
        <dbReference type="ARBA" id="ARBA00022801"/>
    </source>
</evidence>
<proteinExistence type="inferred from homology"/>
<feature type="domain" description="Amidohydrolase-related" evidence="6">
    <location>
        <begin position="60"/>
        <end position="390"/>
    </location>
</feature>
<gene>
    <name evidence="7" type="primary">nagA</name>
    <name evidence="7" type="ORF">NDM98_12625</name>
</gene>
<sequence>MEQVTAIINIDLYTENQLIEDGYLVLAGDSIQSYGPMNQFEAPELPYELVDFNLQHVKAVPGFIDIHTHGAGGADTMDGKQDSFDRMARMLTQEGITSFLATTMTQSVEAITNSLEQAGEYIIQQKKANGAEVLGIHLEGPFINPVMAGAQPKQHIIPPNISLFQKWQRISRDHIKLVTLAPEQEGGIELIKYLEKQGIVASIGHSNASFDEVETSVIAGATQVTHLFNQMSGLHHREPGVVGACFLKDELNAELIADGIHVDPKIIKLSLKQKSSEKIILITDSIRAKGLEDGTYDLGGQDVKVENGKALLSDGTLAGSVLQMDQAIRNMMDFTDCSLEDALKMASTNPAKQLNIYDRKGSIAVGKDADIVILNENNGVLLTFCRGQLVYNRMEEEG</sequence>
<organism evidence="7 8">
    <name type="scientific">Alkalicoccobacillus plakortidis</name>
    <dbReference type="NCBI Taxonomy" id="444060"/>
    <lineage>
        <taxon>Bacteria</taxon>
        <taxon>Bacillati</taxon>
        <taxon>Bacillota</taxon>
        <taxon>Bacilli</taxon>
        <taxon>Bacillales</taxon>
        <taxon>Bacillaceae</taxon>
        <taxon>Alkalicoccobacillus</taxon>
    </lineage>
</organism>
<dbReference type="Pfam" id="PF01979">
    <property type="entry name" value="Amidohydro_1"/>
    <property type="match status" value="1"/>
</dbReference>
<dbReference type="InterPro" id="IPR032466">
    <property type="entry name" value="Metal_Hydrolase"/>
</dbReference>
<reference evidence="7" key="1">
    <citation type="submission" date="2022-06" db="EMBL/GenBank/DDBJ databases">
        <title>Alkalicoccobacillus porphyridii sp. nov., isolated from a marine red alga, Porphyridium purpureum and reclassification of Shouchella plakortidis and Shouchella gibsonii as Alkalicoccobacillus plakortidis comb. nov. and Alkalicoccobacillus gibsonii comb. nov.</title>
        <authorList>
            <person name="Kim K.H."/>
            <person name="Lee J.K."/>
            <person name="Han D.M."/>
            <person name="Baek J.H."/>
            <person name="Jeon C.O."/>
        </authorList>
    </citation>
    <scope>NUCLEOTIDE SEQUENCE</scope>
    <source>
        <strain evidence="7">DSM 19153</strain>
    </source>
</reference>
<keyword evidence="2" id="KW-0479">Metal-binding</keyword>
<evidence type="ECO:0000256" key="4">
    <source>
        <dbReference type="ARBA" id="ARBA00023277"/>
    </source>
</evidence>
<evidence type="ECO:0000259" key="6">
    <source>
        <dbReference type="Pfam" id="PF01979"/>
    </source>
</evidence>
<dbReference type="Gene3D" id="2.30.40.10">
    <property type="entry name" value="Urease, subunit C, domain 1"/>
    <property type="match status" value="1"/>
</dbReference>
<dbReference type="Gene3D" id="3.20.20.140">
    <property type="entry name" value="Metal-dependent hydrolases"/>
    <property type="match status" value="1"/>
</dbReference>
<dbReference type="NCBIfam" id="TIGR00221">
    <property type="entry name" value="nagA"/>
    <property type="match status" value="1"/>
</dbReference>
<comment type="similarity">
    <text evidence="1 5">Belongs to the metallo-dependent hydrolases superfamily. NagA family.</text>
</comment>
<evidence type="ECO:0000256" key="1">
    <source>
        <dbReference type="ARBA" id="ARBA00010716"/>
    </source>
</evidence>
<dbReference type="PANTHER" id="PTHR11113">
    <property type="entry name" value="N-ACETYLGLUCOSAMINE-6-PHOSPHATE DEACETYLASE"/>
    <property type="match status" value="1"/>
</dbReference>
<evidence type="ECO:0000256" key="2">
    <source>
        <dbReference type="ARBA" id="ARBA00022723"/>
    </source>
</evidence>
<evidence type="ECO:0000313" key="8">
    <source>
        <dbReference type="Proteomes" id="UP001203665"/>
    </source>
</evidence>
<keyword evidence="8" id="KW-1185">Reference proteome</keyword>
<keyword evidence="3 5" id="KW-0378">Hydrolase</keyword>
<protein>
    <submittedName>
        <fullName evidence="7">N-acetylglucosamine-6-phosphate deacetylase</fullName>
        <ecNumber evidence="7">3.5.1.25</ecNumber>
    </submittedName>
</protein>
<evidence type="ECO:0000256" key="5">
    <source>
        <dbReference type="PIRNR" id="PIRNR038994"/>
    </source>
</evidence>
<dbReference type="EMBL" id="JAMQJY010000001">
    <property type="protein sequence ID" value="MCM2676255.1"/>
    <property type="molecule type" value="Genomic_DNA"/>
</dbReference>
<dbReference type="EC" id="3.5.1.25" evidence="7"/>
<dbReference type="SUPFAM" id="SSF51556">
    <property type="entry name" value="Metallo-dependent hydrolases"/>
    <property type="match status" value="1"/>
</dbReference>
<evidence type="ECO:0000313" key="7">
    <source>
        <dbReference type="EMBL" id="MCM2676255.1"/>
    </source>
</evidence>
<keyword evidence="4 5" id="KW-0119">Carbohydrate metabolism</keyword>
<dbReference type="CDD" id="cd00854">
    <property type="entry name" value="NagA"/>
    <property type="match status" value="1"/>
</dbReference>
<dbReference type="PANTHER" id="PTHR11113:SF14">
    <property type="entry name" value="N-ACETYLGLUCOSAMINE-6-PHOSPHATE DEACETYLASE"/>
    <property type="match status" value="1"/>
</dbReference>
<accession>A0ABT0XKM2</accession>
<comment type="caution">
    <text evidence="7">The sequence shown here is derived from an EMBL/GenBank/DDBJ whole genome shotgun (WGS) entry which is preliminary data.</text>
</comment>
<dbReference type="PIRSF" id="PIRSF038994">
    <property type="entry name" value="NagA"/>
    <property type="match status" value="1"/>
</dbReference>
<dbReference type="InterPro" id="IPR006680">
    <property type="entry name" value="Amidohydro-rel"/>
</dbReference>
<dbReference type="RefSeq" id="WP_251608143.1">
    <property type="nucleotide sequence ID" value="NZ_JAMQJY010000001.1"/>
</dbReference>
<dbReference type="InterPro" id="IPR003764">
    <property type="entry name" value="GlcNAc_6-P_deAcase"/>
</dbReference>
<dbReference type="Proteomes" id="UP001203665">
    <property type="component" value="Unassembled WGS sequence"/>
</dbReference>
<dbReference type="SUPFAM" id="SSF51338">
    <property type="entry name" value="Composite domain of metallo-dependent hydrolases"/>
    <property type="match status" value="1"/>
</dbReference>
<name>A0ABT0XKM2_9BACI</name>
<dbReference type="InterPro" id="IPR011059">
    <property type="entry name" value="Metal-dep_hydrolase_composite"/>
</dbReference>
<dbReference type="GO" id="GO:0008448">
    <property type="term" value="F:N-acetylglucosamine-6-phosphate deacetylase activity"/>
    <property type="evidence" value="ECO:0007669"/>
    <property type="project" value="UniProtKB-EC"/>
</dbReference>